<dbReference type="AlphaFoldDB" id="A0A9R1UHY0"/>
<reference evidence="2 3" key="1">
    <citation type="journal article" date="2017" name="Nat. Commun.">
        <title>Genome assembly with in vitro proximity ligation data and whole-genome triplication in lettuce.</title>
        <authorList>
            <person name="Reyes-Chin-Wo S."/>
            <person name="Wang Z."/>
            <person name="Yang X."/>
            <person name="Kozik A."/>
            <person name="Arikit S."/>
            <person name="Song C."/>
            <person name="Xia L."/>
            <person name="Froenicke L."/>
            <person name="Lavelle D.O."/>
            <person name="Truco M.J."/>
            <person name="Xia R."/>
            <person name="Zhu S."/>
            <person name="Xu C."/>
            <person name="Xu H."/>
            <person name="Xu X."/>
            <person name="Cox K."/>
            <person name="Korf I."/>
            <person name="Meyers B.C."/>
            <person name="Michelmore R.W."/>
        </authorList>
    </citation>
    <scope>NUCLEOTIDE SEQUENCE [LARGE SCALE GENOMIC DNA]</scope>
    <source>
        <strain evidence="3">cv. Salinas</strain>
        <tissue evidence="2">Seedlings</tissue>
    </source>
</reference>
<sequence length="98" mass="11401">MRDRWLITLYIEFFIANRYAIIIHFLSKDGSSTCFPLWLGPQCISNHGVIVIDIIQGNISNVYCFVALTLLKFNMVSWMKNHLCCLTEFLYSSIYTIP</sequence>
<comment type="caution">
    <text evidence="2">The sequence shown here is derived from an EMBL/GenBank/DDBJ whole genome shotgun (WGS) entry which is preliminary data.</text>
</comment>
<organism evidence="2 3">
    <name type="scientific">Lactuca sativa</name>
    <name type="common">Garden lettuce</name>
    <dbReference type="NCBI Taxonomy" id="4236"/>
    <lineage>
        <taxon>Eukaryota</taxon>
        <taxon>Viridiplantae</taxon>
        <taxon>Streptophyta</taxon>
        <taxon>Embryophyta</taxon>
        <taxon>Tracheophyta</taxon>
        <taxon>Spermatophyta</taxon>
        <taxon>Magnoliopsida</taxon>
        <taxon>eudicotyledons</taxon>
        <taxon>Gunneridae</taxon>
        <taxon>Pentapetalae</taxon>
        <taxon>asterids</taxon>
        <taxon>campanulids</taxon>
        <taxon>Asterales</taxon>
        <taxon>Asteraceae</taxon>
        <taxon>Cichorioideae</taxon>
        <taxon>Cichorieae</taxon>
        <taxon>Lactucinae</taxon>
        <taxon>Lactuca</taxon>
    </lineage>
</organism>
<dbReference type="EMBL" id="NBSK02000009">
    <property type="protein sequence ID" value="KAJ0187454.1"/>
    <property type="molecule type" value="Genomic_DNA"/>
</dbReference>
<gene>
    <name evidence="2" type="ORF">LSAT_V11C900473420</name>
</gene>
<dbReference type="Proteomes" id="UP000235145">
    <property type="component" value="Unassembled WGS sequence"/>
</dbReference>
<feature type="transmembrane region" description="Helical" evidence="1">
    <location>
        <begin position="47"/>
        <end position="71"/>
    </location>
</feature>
<keyword evidence="3" id="KW-1185">Reference proteome</keyword>
<proteinExistence type="predicted"/>
<keyword evidence="1" id="KW-1133">Transmembrane helix</keyword>
<accession>A0A9R1UHY0</accession>
<keyword evidence="1" id="KW-0472">Membrane</keyword>
<protein>
    <submittedName>
        <fullName evidence="2">Uncharacterized protein</fullName>
    </submittedName>
</protein>
<evidence type="ECO:0000256" key="1">
    <source>
        <dbReference type="SAM" id="Phobius"/>
    </source>
</evidence>
<evidence type="ECO:0000313" key="3">
    <source>
        <dbReference type="Proteomes" id="UP000235145"/>
    </source>
</evidence>
<keyword evidence="1" id="KW-0812">Transmembrane</keyword>
<feature type="transmembrane region" description="Helical" evidence="1">
    <location>
        <begin position="7"/>
        <end position="27"/>
    </location>
</feature>
<evidence type="ECO:0000313" key="2">
    <source>
        <dbReference type="EMBL" id="KAJ0187454.1"/>
    </source>
</evidence>
<name>A0A9R1UHY0_LACSA</name>